<dbReference type="STRING" id="1051890.A0A3N4LC73"/>
<reference evidence="1 2" key="1">
    <citation type="journal article" date="2018" name="Nat. Ecol. Evol.">
        <title>Pezizomycetes genomes reveal the molecular basis of ectomycorrhizal truffle lifestyle.</title>
        <authorList>
            <person name="Murat C."/>
            <person name="Payen T."/>
            <person name="Noel B."/>
            <person name="Kuo A."/>
            <person name="Morin E."/>
            <person name="Chen J."/>
            <person name="Kohler A."/>
            <person name="Krizsan K."/>
            <person name="Balestrini R."/>
            <person name="Da Silva C."/>
            <person name="Montanini B."/>
            <person name="Hainaut M."/>
            <person name="Levati E."/>
            <person name="Barry K.W."/>
            <person name="Belfiori B."/>
            <person name="Cichocki N."/>
            <person name="Clum A."/>
            <person name="Dockter R.B."/>
            <person name="Fauchery L."/>
            <person name="Guy J."/>
            <person name="Iotti M."/>
            <person name="Le Tacon F."/>
            <person name="Lindquist E.A."/>
            <person name="Lipzen A."/>
            <person name="Malagnac F."/>
            <person name="Mello A."/>
            <person name="Molinier V."/>
            <person name="Miyauchi S."/>
            <person name="Poulain J."/>
            <person name="Riccioni C."/>
            <person name="Rubini A."/>
            <person name="Sitrit Y."/>
            <person name="Splivallo R."/>
            <person name="Traeger S."/>
            <person name="Wang M."/>
            <person name="Zifcakova L."/>
            <person name="Wipf D."/>
            <person name="Zambonelli A."/>
            <person name="Paolocci F."/>
            <person name="Nowrousian M."/>
            <person name="Ottonello S."/>
            <person name="Baldrian P."/>
            <person name="Spatafora J.W."/>
            <person name="Henrissat B."/>
            <person name="Nagy L.G."/>
            <person name="Aury J.M."/>
            <person name="Wincker P."/>
            <person name="Grigoriev I.V."/>
            <person name="Bonfante P."/>
            <person name="Martin F.M."/>
        </authorList>
    </citation>
    <scope>NUCLEOTIDE SEQUENCE [LARGE SCALE GENOMIC DNA]</scope>
    <source>
        <strain evidence="1 2">ATCC MYA-4762</strain>
    </source>
</reference>
<accession>A0A3N4LC73</accession>
<keyword evidence="2" id="KW-1185">Reference proteome</keyword>
<sequence>MHALALPAPQGGEDKSIKLPSLFDDGVLGGITNKFYQRVPRVKYTVKEWEPDFYPAACISESQSNNKCRVSDMKVYDVTYEDCPQPWTMCRCNSAVVSAKRLFEFFARVPVKARAEIRHMFSWPDQPGLAAYAFGPDIGLTNSLQSGDRKQDMNVIIHETGHVLDQGASDSPEMLDAISKDSCVLRPYSQVSRGENLGNVMVMTYFKMIDRDGYKKVHNEKGMSCMQNQLDFMEKRYAERMTPGGTCPPRLHKNSEKKHVPGGVLTKKDLELLRRDLPEGTWTRHEDHGMYPQHDHANHF</sequence>
<evidence type="ECO:0000313" key="1">
    <source>
        <dbReference type="EMBL" id="RPB20286.1"/>
    </source>
</evidence>
<protein>
    <submittedName>
        <fullName evidence="1">Uncharacterized protein</fullName>
    </submittedName>
</protein>
<dbReference type="Proteomes" id="UP000267821">
    <property type="component" value="Unassembled WGS sequence"/>
</dbReference>
<organism evidence="1 2">
    <name type="scientific">Terfezia boudieri ATCC MYA-4762</name>
    <dbReference type="NCBI Taxonomy" id="1051890"/>
    <lineage>
        <taxon>Eukaryota</taxon>
        <taxon>Fungi</taxon>
        <taxon>Dikarya</taxon>
        <taxon>Ascomycota</taxon>
        <taxon>Pezizomycotina</taxon>
        <taxon>Pezizomycetes</taxon>
        <taxon>Pezizales</taxon>
        <taxon>Pezizaceae</taxon>
        <taxon>Terfezia</taxon>
    </lineage>
</organism>
<dbReference type="OrthoDB" id="2142213at2759"/>
<dbReference type="InParanoid" id="A0A3N4LC73"/>
<dbReference type="AlphaFoldDB" id="A0A3N4LC73"/>
<evidence type="ECO:0000313" key="2">
    <source>
        <dbReference type="Proteomes" id="UP000267821"/>
    </source>
</evidence>
<proteinExistence type="predicted"/>
<dbReference type="EMBL" id="ML121575">
    <property type="protein sequence ID" value="RPB20286.1"/>
    <property type="molecule type" value="Genomic_DNA"/>
</dbReference>
<gene>
    <name evidence="1" type="ORF">L211DRAFT_829656</name>
</gene>
<name>A0A3N4LC73_9PEZI</name>